<dbReference type="EMBL" id="JAANYQ010000001">
    <property type="protein sequence ID" value="KAF4126707.1"/>
    <property type="molecule type" value="Genomic_DNA"/>
</dbReference>
<evidence type="ECO:0000313" key="1">
    <source>
        <dbReference type="EMBL" id="KAF4126707.1"/>
    </source>
</evidence>
<gene>
    <name evidence="1" type="ORF">GMORB2_0444</name>
</gene>
<comment type="caution">
    <text evidence="1">The sequence shown here is derived from an EMBL/GenBank/DDBJ whole genome shotgun (WGS) entry which is preliminary data.</text>
</comment>
<accession>A0A9P5D516</accession>
<keyword evidence="2" id="KW-1185">Reference proteome</keyword>
<evidence type="ECO:0000313" key="2">
    <source>
        <dbReference type="Proteomes" id="UP000749293"/>
    </source>
</evidence>
<name>A0A9P5D516_9HYPO</name>
<dbReference type="OrthoDB" id="5226159at2759"/>
<organism evidence="1 2">
    <name type="scientific">Geosmithia morbida</name>
    <dbReference type="NCBI Taxonomy" id="1094350"/>
    <lineage>
        <taxon>Eukaryota</taxon>
        <taxon>Fungi</taxon>
        <taxon>Dikarya</taxon>
        <taxon>Ascomycota</taxon>
        <taxon>Pezizomycotina</taxon>
        <taxon>Sordariomycetes</taxon>
        <taxon>Hypocreomycetidae</taxon>
        <taxon>Hypocreales</taxon>
        <taxon>Bionectriaceae</taxon>
        <taxon>Geosmithia</taxon>
    </lineage>
</organism>
<reference evidence="1" key="1">
    <citation type="submission" date="2020-03" db="EMBL/GenBank/DDBJ databases">
        <title>Site-based positive gene gene selection in Geosmithia morbida across the United States reveals a broad range of putative effectors and factors for local host and environmental adapation.</title>
        <authorList>
            <person name="Onufrak A."/>
            <person name="Murdoch R.W."/>
            <person name="Gazis R."/>
            <person name="Huff M."/>
            <person name="Staton M."/>
            <person name="Klingeman W."/>
            <person name="Hadziabdic D."/>
        </authorList>
    </citation>
    <scope>NUCLEOTIDE SEQUENCE</scope>
    <source>
        <strain evidence="1">1262</strain>
    </source>
</reference>
<proteinExistence type="predicted"/>
<dbReference type="AlphaFoldDB" id="A0A9P5D516"/>
<sequence>MQKLFLSAFHSAPFNLTREPVILPGISEDELCILREKAAASCIGVVETMVPRSPSFASFTTATTGAPPTSTVFSTRAVSAAY</sequence>
<dbReference type="RefSeq" id="XP_035325359.1">
    <property type="nucleotide sequence ID" value="XM_035462429.1"/>
</dbReference>
<dbReference type="Proteomes" id="UP000749293">
    <property type="component" value="Unassembled WGS sequence"/>
</dbReference>
<protein>
    <submittedName>
        <fullName evidence="1">Uncharacterized protein</fullName>
    </submittedName>
</protein>
<dbReference type="GeneID" id="55966674"/>